<name>A0A1G2IBG2_9BACT</name>
<sequence>MKLCKYCNKYFPELDFGVANTIRGKIYRRLKCRYCFSDAKKVLKEKYRKFLDGYKEKHGCHKCGIKDRRVLDFHHLRDKEFSIGYANYNHLAFNRVKKEIEKCAVVCSNCHRIIHYKQYWQHDKQFRNYKK</sequence>
<accession>A0A1G2IBG2</accession>
<protein>
    <submittedName>
        <fullName evidence="1">Uncharacterized protein</fullName>
    </submittedName>
</protein>
<evidence type="ECO:0000313" key="2">
    <source>
        <dbReference type="Proteomes" id="UP000176774"/>
    </source>
</evidence>
<dbReference type="EMBL" id="MHPA01000030">
    <property type="protein sequence ID" value="OGZ72096.1"/>
    <property type="molecule type" value="Genomic_DNA"/>
</dbReference>
<dbReference type="Proteomes" id="UP000176774">
    <property type="component" value="Unassembled WGS sequence"/>
</dbReference>
<reference evidence="1 2" key="1">
    <citation type="journal article" date="2016" name="Nat. Commun.">
        <title>Thousands of microbial genomes shed light on interconnected biogeochemical processes in an aquifer system.</title>
        <authorList>
            <person name="Anantharaman K."/>
            <person name="Brown C.T."/>
            <person name="Hug L.A."/>
            <person name="Sharon I."/>
            <person name="Castelle C.J."/>
            <person name="Probst A.J."/>
            <person name="Thomas B.C."/>
            <person name="Singh A."/>
            <person name="Wilkins M.J."/>
            <person name="Karaoz U."/>
            <person name="Brodie E.L."/>
            <person name="Williams K.H."/>
            <person name="Hubbard S.S."/>
            <person name="Banfield J.F."/>
        </authorList>
    </citation>
    <scope>NUCLEOTIDE SEQUENCE [LARGE SCALE GENOMIC DNA]</scope>
</reference>
<dbReference type="AlphaFoldDB" id="A0A1G2IBG2"/>
<gene>
    <name evidence="1" type="ORF">A2908_04340</name>
</gene>
<proteinExistence type="predicted"/>
<organism evidence="1 2">
    <name type="scientific">Candidatus Staskawiczbacteria bacterium RIFCSPLOWO2_01_FULL_38_12b</name>
    <dbReference type="NCBI Taxonomy" id="1802214"/>
    <lineage>
        <taxon>Bacteria</taxon>
        <taxon>Candidatus Staskawicziibacteriota</taxon>
    </lineage>
</organism>
<evidence type="ECO:0000313" key="1">
    <source>
        <dbReference type="EMBL" id="OGZ72096.1"/>
    </source>
</evidence>
<comment type="caution">
    <text evidence="1">The sequence shown here is derived from an EMBL/GenBank/DDBJ whole genome shotgun (WGS) entry which is preliminary data.</text>
</comment>